<proteinExistence type="predicted"/>
<keyword evidence="2" id="KW-1185">Reference proteome</keyword>
<evidence type="ECO:0000313" key="1">
    <source>
        <dbReference type="EMBL" id="MCR8874895.1"/>
    </source>
</evidence>
<dbReference type="RefSeq" id="WP_258336138.1">
    <property type="nucleotide sequence ID" value="NZ_JANRHJ010000015.1"/>
</dbReference>
<evidence type="ECO:0008006" key="3">
    <source>
        <dbReference type="Google" id="ProtNLM"/>
    </source>
</evidence>
<sequence>MKKFVLWLIKIFKLDIATIIEKEIIKYKYLTNGVIEGNIIVEGNLVIEGSLTVTGEVTVYKNNNIKTL</sequence>
<reference evidence="1 2" key="1">
    <citation type="submission" date="2022-08" db="EMBL/GenBank/DDBJ databases">
        <authorList>
            <person name="Zeman M."/>
            <person name="Kubasova T."/>
        </authorList>
    </citation>
    <scope>NUCLEOTIDE SEQUENCE [LARGE SCALE GENOMIC DNA]</scope>
    <source>
        <strain evidence="1 2">ET62</strain>
    </source>
</reference>
<gene>
    <name evidence="1" type="ORF">NW209_12895</name>
</gene>
<comment type="caution">
    <text evidence="1">The sequence shown here is derived from an EMBL/GenBank/DDBJ whole genome shotgun (WGS) entry which is preliminary data.</text>
</comment>
<dbReference type="EMBL" id="JANRHJ010000015">
    <property type="protein sequence ID" value="MCR8874895.1"/>
    <property type="molecule type" value="Genomic_DNA"/>
</dbReference>
<evidence type="ECO:0000313" key="2">
    <source>
        <dbReference type="Proteomes" id="UP001204579"/>
    </source>
</evidence>
<protein>
    <recommendedName>
        <fullName evidence="3">Polymer-forming cytoskeletal protein</fullName>
    </recommendedName>
</protein>
<dbReference type="AlphaFoldDB" id="A0AAW5N916"/>
<name>A0AAW5N916_9BACT</name>
<accession>A0AAW5N916</accession>
<dbReference type="Proteomes" id="UP001204579">
    <property type="component" value="Unassembled WGS sequence"/>
</dbReference>
<organism evidence="1 2">
    <name type="scientific">Phocaeicola barnesiae</name>
    <dbReference type="NCBI Taxonomy" id="376804"/>
    <lineage>
        <taxon>Bacteria</taxon>
        <taxon>Pseudomonadati</taxon>
        <taxon>Bacteroidota</taxon>
        <taxon>Bacteroidia</taxon>
        <taxon>Bacteroidales</taxon>
        <taxon>Bacteroidaceae</taxon>
        <taxon>Phocaeicola</taxon>
    </lineage>
</organism>